<reference evidence="2" key="1">
    <citation type="submission" date="2014-06" db="EMBL/GenBank/DDBJ databases">
        <authorList>
            <person name="Berkman P.J."/>
        </authorList>
    </citation>
    <scope>NUCLEOTIDE SEQUENCE [LARGE SCALE GENOMIC DNA]</scope>
</reference>
<sequence>MEVLHWYEICHMLQINNGYTGNTSRRYSSASTTSICRSSSSLGRSNTIFAQHQD</sequence>
<dbReference type="EMBL" id="CCFA01003231">
    <property type="protein sequence ID" value="CDS00920.1"/>
    <property type="molecule type" value="Genomic_DNA"/>
</dbReference>
<evidence type="ECO:0000313" key="2">
    <source>
        <dbReference type="Proteomes" id="UP000242770"/>
    </source>
</evidence>
<name>A0A0F7RWX7_9BASI</name>
<keyword evidence="2" id="KW-1185">Reference proteome</keyword>
<evidence type="ECO:0000313" key="1">
    <source>
        <dbReference type="EMBL" id="CDS00920.1"/>
    </source>
</evidence>
<dbReference type="Proteomes" id="UP000242770">
    <property type="component" value="Unassembled WGS sequence"/>
</dbReference>
<dbReference type="AlphaFoldDB" id="A0A0F7RWX7"/>
<accession>A0A0F7RWX7</accession>
<gene>
    <name evidence="1" type="primary">SSCI54240.1</name>
</gene>
<protein>
    <submittedName>
        <fullName evidence="1">Uncharacterized protein</fullName>
    </submittedName>
</protein>
<proteinExistence type="predicted"/>
<organism evidence="1 2">
    <name type="scientific">Sporisorium scitamineum</name>
    <dbReference type="NCBI Taxonomy" id="49012"/>
    <lineage>
        <taxon>Eukaryota</taxon>
        <taxon>Fungi</taxon>
        <taxon>Dikarya</taxon>
        <taxon>Basidiomycota</taxon>
        <taxon>Ustilaginomycotina</taxon>
        <taxon>Ustilaginomycetes</taxon>
        <taxon>Ustilaginales</taxon>
        <taxon>Ustilaginaceae</taxon>
        <taxon>Sporisorium</taxon>
    </lineage>
</organism>